<evidence type="ECO:0000259" key="1">
    <source>
        <dbReference type="PROSITE" id="PS50010"/>
    </source>
</evidence>
<feature type="non-terminal residue" evidence="2">
    <location>
        <position position="1"/>
    </location>
</feature>
<reference evidence="3" key="3">
    <citation type="submission" date="2015-06" db="UniProtKB">
        <authorList>
            <consortium name="EnsemblMetazoa"/>
        </authorList>
    </citation>
    <scope>IDENTIFICATION</scope>
</reference>
<sequence length="760" mass="85843">KAVKFGWFLPYTPSENEYGAWKRHYVACIKTLDMDVMTQALLEECNPNDPKVDSALLIHTDKFGMPRKAAMRQSEPALQGVLASSRKQTHRILTSFEERCMLELTNIPWDSQTKATTNRRPDLSGGGAYPLPWKHGGNKQAVSKSYPSNPHPRIILISSRVPAADLLVDAVNFGIIPIVYEYEGTTLDSLMSQLELCLQGRLAQSVIGLFTHSNLPWELCLVDKSVVTADNMDHPEFLEFFKIFCTSVRPIADKGHVDIFAPLGSCEPGKEMLREMSALTGMQFSSPMGHVGNYNHIDSQWMSQPEGVSPPTHYFCESKLSLWSSAADQVKEACKVTKAAISRFFDQKQRNVISQLTGQIVFDTTGKVAIHKLEDISKALSESLLALGEEQNDPLRFLGNHLLKLSGATFEQPSSFGAQAVNRLWIVVSLQMRNEADEQPEKRAIVANEILSTEVAYMRTLLVIKDVFFMPCKAALDSNRAVVSNQNLQVIFTDVLTLLDLSKSLMKDLQGRLSDWGPHQCLGDIFLKFSINLKAYINFMNNYPTILSTLEKSLEQSPLFRSLLKRRERTAASKMLTLAELFLAPTRRIGEFVTLLTWFQSCTPPDHADKNDLSQAIKIYGRLENFISEILLEANRYFVKQLDVARLKPPTEDVVLELRVYQHVETLGLFLFNDSMIVTKRTVKHFPFERSSVYNYKFDTCISLSRMIVEELPDSKFVKHAFRLFTPRRSWVCAADDFTAKFNFVTLVENTIKASLSSDA</sequence>
<feature type="domain" description="DH" evidence="1">
    <location>
        <begin position="442"/>
        <end position="630"/>
    </location>
</feature>
<dbReference type="InterPro" id="IPR000219">
    <property type="entry name" value="DH_dom"/>
</dbReference>
<protein>
    <recommendedName>
        <fullName evidence="1">DH domain-containing protein</fullName>
    </recommendedName>
</protein>
<gene>
    <name evidence="2" type="ORF">CAPTEDRAFT_119101</name>
</gene>
<dbReference type="SUPFAM" id="SSF48065">
    <property type="entry name" value="DBL homology domain (DH-domain)"/>
    <property type="match status" value="1"/>
</dbReference>
<dbReference type="PANTHER" id="PTHR46857">
    <property type="entry name" value="EPITHELIAL CELL-TRANSFORMING SEQUENCE 2 ONCOGENE-LIKE"/>
    <property type="match status" value="1"/>
</dbReference>
<dbReference type="CDD" id="cd00160">
    <property type="entry name" value="RhoGEF"/>
    <property type="match status" value="1"/>
</dbReference>
<dbReference type="InterPro" id="IPR052805">
    <property type="entry name" value="GEF_Ubiquitin-Prot_Reg"/>
</dbReference>
<dbReference type="OrthoDB" id="660555at2759"/>
<keyword evidence="4" id="KW-1185">Reference proteome</keyword>
<reference evidence="4" key="1">
    <citation type="submission" date="2012-12" db="EMBL/GenBank/DDBJ databases">
        <authorList>
            <person name="Hellsten U."/>
            <person name="Grimwood J."/>
            <person name="Chapman J.A."/>
            <person name="Shapiro H."/>
            <person name="Aerts A."/>
            <person name="Otillar R.P."/>
            <person name="Terry A.Y."/>
            <person name="Boore J.L."/>
            <person name="Simakov O."/>
            <person name="Marletaz F."/>
            <person name="Cho S.-J."/>
            <person name="Edsinger-Gonzales E."/>
            <person name="Havlak P."/>
            <person name="Kuo D.-H."/>
            <person name="Larsson T."/>
            <person name="Lv J."/>
            <person name="Arendt D."/>
            <person name="Savage R."/>
            <person name="Osoegawa K."/>
            <person name="de Jong P."/>
            <person name="Lindberg D.R."/>
            <person name="Seaver E.C."/>
            <person name="Weisblat D.A."/>
            <person name="Putnam N.H."/>
            <person name="Grigoriev I.V."/>
            <person name="Rokhsar D.S."/>
        </authorList>
    </citation>
    <scope>NUCLEOTIDE SEQUENCE</scope>
    <source>
        <strain evidence="4">I ESC-2004</strain>
    </source>
</reference>
<evidence type="ECO:0000313" key="2">
    <source>
        <dbReference type="EMBL" id="ELU09648.1"/>
    </source>
</evidence>
<dbReference type="OMA" id="GIDIFCP"/>
<reference evidence="2 4" key="2">
    <citation type="journal article" date="2013" name="Nature">
        <title>Insights into bilaterian evolution from three spiralian genomes.</title>
        <authorList>
            <person name="Simakov O."/>
            <person name="Marletaz F."/>
            <person name="Cho S.J."/>
            <person name="Edsinger-Gonzales E."/>
            <person name="Havlak P."/>
            <person name="Hellsten U."/>
            <person name="Kuo D.H."/>
            <person name="Larsson T."/>
            <person name="Lv J."/>
            <person name="Arendt D."/>
            <person name="Savage R."/>
            <person name="Osoegawa K."/>
            <person name="de Jong P."/>
            <person name="Grimwood J."/>
            <person name="Chapman J.A."/>
            <person name="Shapiro H."/>
            <person name="Aerts A."/>
            <person name="Otillar R.P."/>
            <person name="Terry A.Y."/>
            <person name="Boore J.L."/>
            <person name="Grigoriev I.V."/>
            <person name="Lindberg D.R."/>
            <person name="Seaver E.C."/>
            <person name="Weisblat D.A."/>
            <person name="Putnam N.H."/>
            <person name="Rokhsar D.S."/>
        </authorList>
    </citation>
    <scope>NUCLEOTIDE SEQUENCE</scope>
    <source>
        <strain evidence="2 4">I ESC-2004</strain>
    </source>
</reference>
<dbReference type="InterPro" id="IPR011993">
    <property type="entry name" value="PH-like_dom_sf"/>
</dbReference>
<dbReference type="AlphaFoldDB" id="R7UU28"/>
<proteinExistence type="predicted"/>
<dbReference type="Gene3D" id="2.30.29.30">
    <property type="entry name" value="Pleckstrin-homology domain (PH domain)/Phosphotyrosine-binding domain (PTB)"/>
    <property type="match status" value="1"/>
</dbReference>
<accession>R7UU28</accession>
<dbReference type="Proteomes" id="UP000014760">
    <property type="component" value="Unassembled WGS sequence"/>
</dbReference>
<evidence type="ECO:0000313" key="3">
    <source>
        <dbReference type="EnsemblMetazoa" id="CapteP119101"/>
    </source>
</evidence>
<dbReference type="SUPFAM" id="SSF50729">
    <property type="entry name" value="PH domain-like"/>
    <property type="match status" value="1"/>
</dbReference>
<dbReference type="HOGENOM" id="CLU_013595_0_0_1"/>
<dbReference type="InterPro" id="IPR035899">
    <property type="entry name" value="DBL_dom_sf"/>
</dbReference>
<dbReference type="GO" id="GO:0005085">
    <property type="term" value="F:guanyl-nucleotide exchange factor activity"/>
    <property type="evidence" value="ECO:0007669"/>
    <property type="project" value="InterPro"/>
</dbReference>
<dbReference type="EMBL" id="AMQN01006323">
    <property type="status" value="NOT_ANNOTATED_CDS"/>
    <property type="molecule type" value="Genomic_DNA"/>
</dbReference>
<organism evidence="2">
    <name type="scientific">Capitella teleta</name>
    <name type="common">Polychaete worm</name>
    <dbReference type="NCBI Taxonomy" id="283909"/>
    <lineage>
        <taxon>Eukaryota</taxon>
        <taxon>Metazoa</taxon>
        <taxon>Spiralia</taxon>
        <taxon>Lophotrochozoa</taxon>
        <taxon>Annelida</taxon>
        <taxon>Polychaeta</taxon>
        <taxon>Sedentaria</taxon>
        <taxon>Scolecida</taxon>
        <taxon>Capitellidae</taxon>
        <taxon>Capitella</taxon>
    </lineage>
</organism>
<dbReference type="Gene3D" id="1.20.900.10">
    <property type="entry name" value="Dbl homology (DH) domain"/>
    <property type="match status" value="1"/>
</dbReference>
<dbReference type="EMBL" id="KB298084">
    <property type="protein sequence ID" value="ELU09648.1"/>
    <property type="molecule type" value="Genomic_DNA"/>
</dbReference>
<dbReference type="PANTHER" id="PTHR46857:SF2">
    <property type="entry name" value="F-BOX ONLY PROTEIN 16"/>
    <property type="match status" value="1"/>
</dbReference>
<evidence type="ECO:0000313" key="4">
    <source>
        <dbReference type="Proteomes" id="UP000014760"/>
    </source>
</evidence>
<dbReference type="STRING" id="283909.R7UU28"/>
<dbReference type="SMART" id="SM00325">
    <property type="entry name" value="RhoGEF"/>
    <property type="match status" value="1"/>
</dbReference>
<dbReference type="Pfam" id="PF00621">
    <property type="entry name" value="RhoGEF"/>
    <property type="match status" value="1"/>
</dbReference>
<name>R7UU28_CAPTE</name>
<dbReference type="PROSITE" id="PS50010">
    <property type="entry name" value="DH_2"/>
    <property type="match status" value="1"/>
</dbReference>
<dbReference type="EnsemblMetazoa" id="CapteT119101">
    <property type="protein sequence ID" value="CapteP119101"/>
    <property type="gene ID" value="CapteG119101"/>
</dbReference>